<dbReference type="AlphaFoldDB" id="A0A554JC16"/>
<reference evidence="2 3" key="1">
    <citation type="submission" date="2017-08" db="EMBL/GenBank/DDBJ databases">
        <title>Mechanisms for carbon and nitrogen cycling indicate functional differentiation within the Candidate Phyla Radiation.</title>
        <authorList>
            <person name="Danczak R.E."/>
            <person name="Johnston M.D."/>
            <person name="Kenah C."/>
            <person name="Slattery M."/>
            <person name="Wrighton K.C."/>
            <person name="Wilkins M.J."/>
        </authorList>
    </citation>
    <scope>NUCLEOTIDE SEQUENCE [LARGE SCALE GENOMIC DNA]</scope>
    <source>
        <strain evidence="2">Gr01-1014_85</strain>
    </source>
</reference>
<evidence type="ECO:0000313" key="2">
    <source>
        <dbReference type="EMBL" id="TSC65902.1"/>
    </source>
</evidence>
<comment type="caution">
    <text evidence="2">The sequence shown here is derived from an EMBL/GenBank/DDBJ whole genome shotgun (WGS) entry which is preliminary data.</text>
</comment>
<protein>
    <recommendedName>
        <fullName evidence="1">Putative host cell surface-exposed lipoprotein Ltp-like HTH region domain-containing protein</fullName>
    </recommendedName>
</protein>
<feature type="domain" description="Putative host cell surface-exposed lipoprotein Ltp-like HTH region" evidence="1">
    <location>
        <begin position="1"/>
        <end position="32"/>
    </location>
</feature>
<dbReference type="Gene3D" id="1.10.10.10">
    <property type="entry name" value="Winged helix-like DNA-binding domain superfamily/Winged helix DNA-binding domain"/>
    <property type="match status" value="1"/>
</dbReference>
<name>A0A554JC16_9BACT</name>
<proteinExistence type="predicted"/>
<evidence type="ECO:0000259" key="1">
    <source>
        <dbReference type="Pfam" id="PF07553"/>
    </source>
</evidence>
<dbReference type="Pfam" id="PF07553">
    <property type="entry name" value="Lipoprotein_Ltp"/>
    <property type="match status" value="1"/>
</dbReference>
<dbReference type="EMBL" id="VMFD01000023">
    <property type="protein sequence ID" value="TSC65902.1"/>
    <property type="molecule type" value="Genomic_DNA"/>
</dbReference>
<gene>
    <name evidence="2" type="ORF">CEO22_311</name>
</gene>
<feature type="non-terminal residue" evidence="2">
    <location>
        <position position="1"/>
    </location>
</feature>
<organism evidence="2 3">
    <name type="scientific">Candidatus Berkelbacteria bacterium Gr01-1014_85</name>
    <dbReference type="NCBI Taxonomy" id="2017150"/>
    <lineage>
        <taxon>Bacteria</taxon>
        <taxon>Candidatus Berkelbacteria</taxon>
    </lineage>
</organism>
<sequence length="38" mass="4035">AKAYLKTSGFSRDGLVAQLEYGKFTHEQAVYGASAVGL</sequence>
<dbReference type="Proteomes" id="UP000316253">
    <property type="component" value="Unassembled WGS sequence"/>
</dbReference>
<accession>A0A554JC16</accession>
<dbReference type="InterPro" id="IPR036388">
    <property type="entry name" value="WH-like_DNA-bd_sf"/>
</dbReference>
<evidence type="ECO:0000313" key="3">
    <source>
        <dbReference type="Proteomes" id="UP000316253"/>
    </source>
</evidence>
<dbReference type="InterPro" id="IPR011434">
    <property type="entry name" value="Ltp-like_HTH"/>
</dbReference>